<name>A0ABQ7TCL3_PHRPL</name>
<dbReference type="EMBL" id="JAIPUX010000521">
    <property type="protein sequence ID" value="KAH0627197.1"/>
    <property type="molecule type" value="Genomic_DNA"/>
</dbReference>
<dbReference type="PANTHER" id="PTHR20991:SF0">
    <property type="entry name" value="PROTEIN PTHB1"/>
    <property type="match status" value="1"/>
</dbReference>
<reference evidence="2 3" key="1">
    <citation type="journal article" date="2022" name="Gigascience">
        <title>A chromosome-level genome assembly and annotation of the desert horned lizard, Phrynosoma platyrhinos, provides insight into chromosomal rearrangements among reptiles.</title>
        <authorList>
            <person name="Koochekian N."/>
            <person name="Ascanio A."/>
            <person name="Farleigh K."/>
            <person name="Card D.C."/>
            <person name="Schield D.R."/>
            <person name="Castoe T.A."/>
            <person name="Jezkova T."/>
        </authorList>
    </citation>
    <scope>NUCLEOTIDE SEQUENCE [LARGE SCALE GENOMIC DNA]</scope>
    <source>
        <strain evidence="2">NK-2021</strain>
    </source>
</reference>
<comment type="caution">
    <text evidence="2">The sequence shown here is derived from an EMBL/GenBank/DDBJ whole genome shotgun (WGS) entry which is preliminary data.</text>
</comment>
<evidence type="ECO:0000313" key="2">
    <source>
        <dbReference type="EMBL" id="KAH0627197.1"/>
    </source>
</evidence>
<sequence>MLSTVYFILLYTYFLCFLKVDWVLNIGEQALDICVISVSQLISSVFVLGERNFFCLKDNGQIRFIKKLDRSPSCFLPYSGMKKRERKLIPYIYLSRSLSTLVSGHTVNTLIGNHNSILHIYQDVTLKWATQLPHIPVAVRVGKLL</sequence>
<protein>
    <recommendedName>
        <fullName evidence="1">PTHB1 N-terminal domain-containing protein</fullName>
    </recommendedName>
</protein>
<dbReference type="Pfam" id="PF14727">
    <property type="entry name" value="PHTB1_N"/>
    <property type="match status" value="1"/>
</dbReference>
<proteinExistence type="predicted"/>
<keyword evidence="3" id="KW-1185">Reference proteome</keyword>
<dbReference type="PANTHER" id="PTHR20991">
    <property type="entry name" value="PARATHYROID HORMONE-RESPONSIVE B1 GENE"/>
    <property type="match status" value="1"/>
</dbReference>
<dbReference type="InterPro" id="IPR028073">
    <property type="entry name" value="PHTB1_N_dom"/>
</dbReference>
<dbReference type="Proteomes" id="UP000826234">
    <property type="component" value="Unassembled WGS sequence"/>
</dbReference>
<dbReference type="InterPro" id="IPR026511">
    <property type="entry name" value="PTHB1"/>
</dbReference>
<gene>
    <name evidence="2" type="ORF">JD844_002671</name>
</gene>
<organism evidence="2 3">
    <name type="scientific">Phrynosoma platyrhinos</name>
    <name type="common">Desert horned lizard</name>
    <dbReference type="NCBI Taxonomy" id="52577"/>
    <lineage>
        <taxon>Eukaryota</taxon>
        <taxon>Metazoa</taxon>
        <taxon>Chordata</taxon>
        <taxon>Craniata</taxon>
        <taxon>Vertebrata</taxon>
        <taxon>Euteleostomi</taxon>
        <taxon>Lepidosauria</taxon>
        <taxon>Squamata</taxon>
        <taxon>Bifurcata</taxon>
        <taxon>Unidentata</taxon>
        <taxon>Episquamata</taxon>
        <taxon>Toxicofera</taxon>
        <taxon>Iguania</taxon>
        <taxon>Phrynosomatidae</taxon>
        <taxon>Phrynosomatinae</taxon>
        <taxon>Phrynosoma</taxon>
    </lineage>
</organism>
<accession>A0ABQ7TCL3</accession>
<evidence type="ECO:0000259" key="1">
    <source>
        <dbReference type="Pfam" id="PF14727"/>
    </source>
</evidence>
<evidence type="ECO:0000313" key="3">
    <source>
        <dbReference type="Proteomes" id="UP000826234"/>
    </source>
</evidence>
<feature type="domain" description="PTHB1 N-terminal" evidence="1">
    <location>
        <begin position="18"/>
        <end position="143"/>
    </location>
</feature>